<dbReference type="GO" id="GO:0003677">
    <property type="term" value="F:DNA binding"/>
    <property type="evidence" value="ECO:0007669"/>
    <property type="project" value="UniProtKB-KW"/>
</dbReference>
<dbReference type="GO" id="GO:0005524">
    <property type="term" value="F:ATP binding"/>
    <property type="evidence" value="ECO:0007669"/>
    <property type="project" value="UniProtKB-KW"/>
</dbReference>
<name>A0A955E164_UNCKA</name>
<accession>A0A955E164</accession>
<dbReference type="EMBL" id="JAGQNY010000006">
    <property type="protein sequence ID" value="MCA9302079.1"/>
    <property type="molecule type" value="Genomic_DNA"/>
</dbReference>
<dbReference type="EC" id="3.1.21.3" evidence="3"/>
<evidence type="ECO:0000256" key="2">
    <source>
        <dbReference type="ARBA" id="ARBA00008598"/>
    </source>
</evidence>
<dbReference type="GO" id="GO:0009307">
    <property type="term" value="P:DNA restriction-modification system"/>
    <property type="evidence" value="ECO:0007669"/>
    <property type="project" value="UniProtKB-KW"/>
</dbReference>
<protein>
    <recommendedName>
        <fullName evidence="3">type I site-specific deoxyribonuclease</fullName>
        <ecNumber evidence="3">3.1.21.3</ecNumber>
    </recommendedName>
</protein>
<dbReference type="AlphaFoldDB" id="A0A955E164"/>
<evidence type="ECO:0000256" key="1">
    <source>
        <dbReference type="ARBA" id="ARBA00000851"/>
    </source>
</evidence>
<dbReference type="InterPro" id="IPR051268">
    <property type="entry name" value="Type-I_R_enzyme_R_subunit"/>
</dbReference>
<evidence type="ECO:0000256" key="9">
    <source>
        <dbReference type="ARBA" id="ARBA00022840"/>
    </source>
</evidence>
<dbReference type="CDD" id="cd22332">
    <property type="entry name" value="HsdR_N"/>
    <property type="match status" value="1"/>
</dbReference>
<dbReference type="PANTHER" id="PTHR30195:SF16">
    <property type="entry name" value="TYPE I RESTRICTION ENZYME ENDONUCLEASE SUBUNIT"/>
    <property type="match status" value="1"/>
</dbReference>
<comment type="similarity">
    <text evidence="2">Belongs to the HsdR family.</text>
</comment>
<evidence type="ECO:0000313" key="13">
    <source>
        <dbReference type="Proteomes" id="UP000714817"/>
    </source>
</evidence>
<gene>
    <name evidence="12" type="ORF">KDA10_01765</name>
</gene>
<keyword evidence="5" id="KW-0547">Nucleotide-binding</keyword>
<keyword evidence="6" id="KW-0680">Restriction system</keyword>
<feature type="domain" description="Restriction endonuclease type I HsdR N-terminal" evidence="11">
    <location>
        <begin position="4"/>
        <end position="155"/>
    </location>
</feature>
<dbReference type="GO" id="GO:0009035">
    <property type="term" value="F:type I site-specific deoxyribonuclease activity"/>
    <property type="evidence" value="ECO:0007669"/>
    <property type="project" value="UniProtKB-EC"/>
</dbReference>
<dbReference type="PANTHER" id="PTHR30195">
    <property type="entry name" value="TYPE I SITE-SPECIFIC DEOXYRIBONUCLEASE PROTEIN SUBUNIT M AND R"/>
    <property type="match status" value="1"/>
</dbReference>
<keyword evidence="4" id="KW-0540">Nuclease</keyword>
<evidence type="ECO:0000256" key="4">
    <source>
        <dbReference type="ARBA" id="ARBA00022722"/>
    </source>
</evidence>
<evidence type="ECO:0000256" key="7">
    <source>
        <dbReference type="ARBA" id="ARBA00022759"/>
    </source>
</evidence>
<dbReference type="InterPro" id="IPR007409">
    <property type="entry name" value="Restrct_endonuc_type1_HsdR_N"/>
</dbReference>
<keyword evidence="7 12" id="KW-0255">Endonuclease</keyword>
<evidence type="ECO:0000256" key="5">
    <source>
        <dbReference type="ARBA" id="ARBA00022741"/>
    </source>
</evidence>
<evidence type="ECO:0000256" key="3">
    <source>
        <dbReference type="ARBA" id="ARBA00012654"/>
    </source>
</evidence>
<evidence type="ECO:0000313" key="12">
    <source>
        <dbReference type="EMBL" id="MCA9302079.1"/>
    </source>
</evidence>
<proteinExistence type="inferred from homology"/>
<reference evidence="12" key="1">
    <citation type="submission" date="2020-04" db="EMBL/GenBank/DDBJ databases">
        <authorList>
            <person name="Zhang T."/>
        </authorList>
    </citation>
    <scope>NUCLEOTIDE SEQUENCE</scope>
    <source>
        <strain evidence="12">HKST-UBA80</strain>
    </source>
</reference>
<keyword evidence="10" id="KW-0238">DNA-binding</keyword>
<dbReference type="Proteomes" id="UP000714817">
    <property type="component" value="Unassembled WGS sequence"/>
</dbReference>
<comment type="catalytic activity">
    <reaction evidence="1">
        <text>Endonucleolytic cleavage of DNA to give random double-stranded fragments with terminal 5'-phosphates, ATP is simultaneously hydrolyzed.</text>
        <dbReference type="EC" id="3.1.21.3"/>
    </reaction>
</comment>
<evidence type="ECO:0000256" key="8">
    <source>
        <dbReference type="ARBA" id="ARBA00022801"/>
    </source>
</evidence>
<feature type="non-terminal residue" evidence="12">
    <location>
        <position position="161"/>
    </location>
</feature>
<dbReference type="Gene3D" id="3.90.1570.50">
    <property type="match status" value="1"/>
</dbReference>
<organism evidence="12 13">
    <name type="scientific">candidate division WWE3 bacterium</name>
    <dbReference type="NCBI Taxonomy" id="2053526"/>
    <lineage>
        <taxon>Bacteria</taxon>
        <taxon>Katanobacteria</taxon>
    </lineage>
</organism>
<keyword evidence="8" id="KW-0378">Hydrolase</keyword>
<keyword evidence="9" id="KW-0067">ATP-binding</keyword>
<evidence type="ECO:0000259" key="11">
    <source>
        <dbReference type="Pfam" id="PF04313"/>
    </source>
</evidence>
<comment type="caution">
    <text evidence="12">The sequence shown here is derived from an EMBL/GenBank/DDBJ whole genome shotgun (WGS) entry which is preliminary data.</text>
</comment>
<reference evidence="12" key="2">
    <citation type="journal article" date="2021" name="Microbiome">
        <title>Successional dynamics and alternative stable states in a saline activated sludge microbial community over 9 years.</title>
        <authorList>
            <person name="Wang Y."/>
            <person name="Ye J."/>
            <person name="Ju F."/>
            <person name="Liu L."/>
            <person name="Boyd J.A."/>
            <person name="Deng Y."/>
            <person name="Parks D.H."/>
            <person name="Jiang X."/>
            <person name="Yin X."/>
            <person name="Woodcroft B.J."/>
            <person name="Tyson G.W."/>
            <person name="Hugenholtz P."/>
            <person name="Polz M.F."/>
            <person name="Zhang T."/>
        </authorList>
    </citation>
    <scope>NUCLEOTIDE SEQUENCE</scope>
    <source>
        <strain evidence="12">HKST-UBA80</strain>
    </source>
</reference>
<evidence type="ECO:0000256" key="6">
    <source>
        <dbReference type="ARBA" id="ARBA00022747"/>
    </source>
</evidence>
<sequence length="161" mass="19503">MTHQSEQQLENTLINQLQRLGFTLVNIQDTNDLYVNLLKQLEKFNNTEFSEYEFDQIVNYLHKGDRFQKAKTLRDRFVLHRDDGTTFWVRFFNTDKWCKNEYQVTHQVTQKGKYENRYDVTLLINGLPLVQVELKRRGMEMKEAFNQIQRYHKHTFTGTLF</sequence>
<dbReference type="Pfam" id="PF04313">
    <property type="entry name" value="HSDR_N"/>
    <property type="match status" value="1"/>
</dbReference>
<evidence type="ECO:0000256" key="10">
    <source>
        <dbReference type="ARBA" id="ARBA00023125"/>
    </source>
</evidence>